<keyword evidence="7" id="KW-1185">Reference proteome</keyword>
<evidence type="ECO:0000256" key="4">
    <source>
        <dbReference type="ARBA" id="ARBA00023136"/>
    </source>
</evidence>
<evidence type="ECO:0000256" key="2">
    <source>
        <dbReference type="ARBA" id="ARBA00022692"/>
    </source>
</evidence>
<comment type="caution">
    <text evidence="6">The sequence shown here is derived from an EMBL/GenBank/DDBJ whole genome shotgun (WGS) entry which is preliminary data.</text>
</comment>
<dbReference type="STRING" id="1109443.G4TSI4"/>
<proteinExistence type="predicted"/>
<feature type="transmembrane region" description="Helical" evidence="5">
    <location>
        <begin position="77"/>
        <end position="97"/>
    </location>
</feature>
<dbReference type="HOGENOM" id="CLU_033465_6_2_1"/>
<keyword evidence="3 5" id="KW-1133">Transmembrane helix</keyword>
<keyword evidence="2 5" id="KW-0812">Transmembrane</keyword>
<evidence type="ECO:0000313" key="6">
    <source>
        <dbReference type="EMBL" id="CCA74277.1"/>
    </source>
</evidence>
<dbReference type="InterPro" id="IPR007568">
    <property type="entry name" value="RTA1"/>
</dbReference>
<dbReference type="GO" id="GO:0000324">
    <property type="term" value="C:fungal-type vacuole"/>
    <property type="evidence" value="ECO:0007669"/>
    <property type="project" value="TreeGrafter"/>
</dbReference>
<dbReference type="OrthoDB" id="3358017at2759"/>
<reference evidence="6 7" key="1">
    <citation type="journal article" date="2011" name="PLoS Pathog.">
        <title>Endophytic Life Strategies Decoded by Genome and Transcriptome Analyses of the Mutualistic Root Symbiont Piriformospora indica.</title>
        <authorList>
            <person name="Zuccaro A."/>
            <person name="Lahrmann U."/>
            <person name="Guldener U."/>
            <person name="Langen G."/>
            <person name="Pfiffi S."/>
            <person name="Biedenkopf D."/>
            <person name="Wong P."/>
            <person name="Samans B."/>
            <person name="Grimm C."/>
            <person name="Basiewicz M."/>
            <person name="Murat C."/>
            <person name="Martin F."/>
            <person name="Kogel K.H."/>
        </authorList>
    </citation>
    <scope>NUCLEOTIDE SEQUENCE [LARGE SCALE GENOMIC DNA]</scope>
    <source>
        <strain evidence="6 7">DSM 11827</strain>
    </source>
</reference>
<name>G4TSI4_SERID</name>
<dbReference type="AlphaFoldDB" id="G4TSI4"/>
<dbReference type="Proteomes" id="UP000007148">
    <property type="component" value="Unassembled WGS sequence"/>
</dbReference>
<evidence type="ECO:0000313" key="7">
    <source>
        <dbReference type="Proteomes" id="UP000007148"/>
    </source>
</evidence>
<accession>G4TSI4</accession>
<feature type="transmembrane region" description="Helical" evidence="5">
    <location>
        <begin position="117"/>
        <end position="142"/>
    </location>
</feature>
<keyword evidence="4 5" id="KW-0472">Membrane</keyword>
<dbReference type="PANTHER" id="PTHR31465:SF9">
    <property type="entry name" value="SPHINGOID LONG-CHAIN BASE TRANSPORTER RSB1"/>
    <property type="match status" value="1"/>
</dbReference>
<dbReference type="Pfam" id="PF04479">
    <property type="entry name" value="RTA1"/>
    <property type="match status" value="1"/>
</dbReference>
<feature type="transmembrane region" description="Helical" evidence="5">
    <location>
        <begin position="39"/>
        <end position="65"/>
    </location>
</feature>
<protein>
    <submittedName>
        <fullName evidence="6">Related to RSB1-integral membrane transporter or flippase that may transport LCBs from the cytoplasmic side toward the extracytoplasmic side of the membrane</fullName>
    </submittedName>
</protein>
<dbReference type="InParanoid" id="G4TSI4"/>
<dbReference type="eggNOG" id="ENOG502S1TC">
    <property type="taxonomic scope" value="Eukaryota"/>
</dbReference>
<sequence>MVDAGIHGGRHQYASFPVEVLGWVGRLLSSFDPTQPSPYLMQIITLIIAPAWFSAGCYAVTGALIHRIGHEGTLLSAKAYTILFVACDLISIVLQGVGGATAGKEADRGESPEKGRAIMLAGIVFQLAAMIVFMALSVQFYRRRWRDFTKPQQRLAQGTLFASLCIIVRGIFRTAELGEGWKGFLFVHEVFTIDLDGFPIVLCMLVFNLVHPGNTLDAQEARSKEVEDTNQTEIV</sequence>
<dbReference type="PANTHER" id="PTHR31465">
    <property type="entry name" value="PROTEIN RTA1-RELATED"/>
    <property type="match status" value="1"/>
</dbReference>
<dbReference type="EMBL" id="CAFZ01000297">
    <property type="protein sequence ID" value="CCA74277.1"/>
    <property type="molecule type" value="Genomic_DNA"/>
</dbReference>
<comment type="subcellular location">
    <subcellularLocation>
        <location evidence="1">Membrane</location>
        <topology evidence="1">Multi-pass membrane protein</topology>
    </subcellularLocation>
</comment>
<gene>
    <name evidence="6" type="ORF">PIIN_08230</name>
</gene>
<organism evidence="6 7">
    <name type="scientific">Serendipita indica (strain DSM 11827)</name>
    <name type="common">Root endophyte fungus</name>
    <name type="synonym">Piriformospora indica</name>
    <dbReference type="NCBI Taxonomy" id="1109443"/>
    <lineage>
        <taxon>Eukaryota</taxon>
        <taxon>Fungi</taxon>
        <taxon>Dikarya</taxon>
        <taxon>Basidiomycota</taxon>
        <taxon>Agaricomycotina</taxon>
        <taxon>Agaricomycetes</taxon>
        <taxon>Sebacinales</taxon>
        <taxon>Serendipitaceae</taxon>
        <taxon>Serendipita</taxon>
    </lineage>
</organism>
<evidence type="ECO:0000256" key="3">
    <source>
        <dbReference type="ARBA" id="ARBA00022989"/>
    </source>
</evidence>
<dbReference type="OMA" id="HRIGHEG"/>
<evidence type="ECO:0000256" key="5">
    <source>
        <dbReference type="SAM" id="Phobius"/>
    </source>
</evidence>
<dbReference type="GO" id="GO:0005886">
    <property type="term" value="C:plasma membrane"/>
    <property type="evidence" value="ECO:0007669"/>
    <property type="project" value="TreeGrafter"/>
</dbReference>
<evidence type="ECO:0000256" key="1">
    <source>
        <dbReference type="ARBA" id="ARBA00004141"/>
    </source>
</evidence>